<evidence type="ECO:0000313" key="2">
    <source>
        <dbReference type="EMBL" id="GFR39213.1"/>
    </source>
</evidence>
<dbReference type="AlphaFoldDB" id="A0A916QHS3"/>
<dbReference type="CDD" id="cd02908">
    <property type="entry name" value="Macro_OAADPr_deacetylase"/>
    <property type="match status" value="1"/>
</dbReference>
<dbReference type="InterPro" id="IPR043472">
    <property type="entry name" value="Macro_dom-like"/>
</dbReference>
<reference evidence="2" key="1">
    <citation type="submission" date="2020-08" db="EMBL/GenBank/DDBJ databases">
        <authorList>
            <person name="Uke A."/>
            <person name="Chhe C."/>
            <person name="Baramee S."/>
            <person name="Kosugi A."/>
        </authorList>
    </citation>
    <scope>NUCLEOTIDE SEQUENCE</scope>
    <source>
        <strain evidence="2">DA-C8</strain>
    </source>
</reference>
<sequence length="169" mass="18272">MPLKIIRADITQIQADAIVNAANSTLLGGGGVDGAIHRAAGPQLLEECRTLGGCEVGQAKITGGYNLPAKHVIHTVGPVWRGGSCDEAKLLADCYRNSLALAKEYNLRSIAFPLISTGAYGYPKDQAMEIAVSVIEDFLKTNEMAISLVVYDEESWQLAQERYEAYLDK</sequence>
<accession>A0A916QHS3</accession>
<dbReference type="InterPro" id="IPR002589">
    <property type="entry name" value="Macro_dom"/>
</dbReference>
<dbReference type="EMBL" id="BMAQ01000038">
    <property type="protein sequence ID" value="GFR39213.1"/>
    <property type="molecule type" value="Genomic_DNA"/>
</dbReference>
<dbReference type="SUPFAM" id="SSF52949">
    <property type="entry name" value="Macro domain-like"/>
    <property type="match status" value="1"/>
</dbReference>
<dbReference type="SMART" id="SM00506">
    <property type="entry name" value="A1pp"/>
    <property type="match status" value="1"/>
</dbReference>
<protein>
    <submittedName>
        <fullName evidence="2">RNase III inhibitor</fullName>
    </submittedName>
</protein>
<dbReference type="PANTHER" id="PTHR11106:SF27">
    <property type="entry name" value="MACRO DOMAIN-CONTAINING PROTEIN"/>
    <property type="match status" value="1"/>
</dbReference>
<comment type="caution">
    <text evidence="2">The sequence shown here is derived from an EMBL/GenBank/DDBJ whole genome shotgun (WGS) entry which is preliminary data.</text>
</comment>
<dbReference type="Pfam" id="PF01661">
    <property type="entry name" value="Macro"/>
    <property type="match status" value="1"/>
</dbReference>
<gene>
    <name evidence="2" type="ORF">PRECH8_25090</name>
</gene>
<dbReference type="NCBIfam" id="NF001664">
    <property type="entry name" value="PRK00431.1-6"/>
    <property type="match status" value="1"/>
</dbReference>
<evidence type="ECO:0000259" key="1">
    <source>
        <dbReference type="PROSITE" id="PS51154"/>
    </source>
</evidence>
<name>A0A916QHS3_9BACL</name>
<evidence type="ECO:0000313" key="3">
    <source>
        <dbReference type="Proteomes" id="UP000654993"/>
    </source>
</evidence>
<keyword evidence="3" id="KW-1185">Reference proteome</keyword>
<feature type="domain" description="Macro" evidence="1">
    <location>
        <begin position="1"/>
        <end position="167"/>
    </location>
</feature>
<reference evidence="2" key="2">
    <citation type="journal article" date="2021" name="Data Brief">
        <title>Draft genome sequence data of the facultative, thermophilic, xylanolytic bacterium Paenibacillus sp. strain DA-C8.</title>
        <authorList>
            <person name="Chhe C."/>
            <person name="Uke A."/>
            <person name="Baramee S."/>
            <person name="Ungkulpasvich U."/>
            <person name="Tachaapaikoon C."/>
            <person name="Pason P."/>
            <person name="Waeonukul R."/>
            <person name="Ratanakhanokchai K."/>
            <person name="Kosugi A."/>
        </authorList>
    </citation>
    <scope>NUCLEOTIDE SEQUENCE</scope>
    <source>
        <strain evidence="2">DA-C8</strain>
    </source>
</reference>
<dbReference type="PANTHER" id="PTHR11106">
    <property type="entry name" value="GANGLIOSIDE INDUCED DIFFERENTIATION ASSOCIATED PROTEIN 2-RELATED"/>
    <property type="match status" value="1"/>
</dbReference>
<proteinExistence type="predicted"/>
<dbReference type="Proteomes" id="UP000654993">
    <property type="component" value="Unassembled WGS sequence"/>
</dbReference>
<dbReference type="RefSeq" id="WP_200967423.1">
    <property type="nucleotide sequence ID" value="NZ_BMAQ01000038.1"/>
</dbReference>
<dbReference type="PROSITE" id="PS51154">
    <property type="entry name" value="MACRO"/>
    <property type="match status" value="1"/>
</dbReference>
<organism evidence="2 3">
    <name type="scientific">Insulibacter thermoxylanivorax</name>
    <dbReference type="NCBI Taxonomy" id="2749268"/>
    <lineage>
        <taxon>Bacteria</taxon>
        <taxon>Bacillati</taxon>
        <taxon>Bacillota</taxon>
        <taxon>Bacilli</taxon>
        <taxon>Bacillales</taxon>
        <taxon>Paenibacillaceae</taxon>
        <taxon>Insulibacter</taxon>
    </lineage>
</organism>
<dbReference type="Gene3D" id="3.40.220.10">
    <property type="entry name" value="Leucine Aminopeptidase, subunit E, domain 1"/>
    <property type="match status" value="1"/>
</dbReference>